<dbReference type="RefSeq" id="WP_097850599.1">
    <property type="nucleotide sequence ID" value="NZ_NTWX01000054.1"/>
</dbReference>
<organism evidence="4 5">
    <name type="scientific">Bacillus cereus</name>
    <dbReference type="NCBI Taxonomy" id="1396"/>
    <lineage>
        <taxon>Bacteria</taxon>
        <taxon>Bacillati</taxon>
        <taxon>Bacillota</taxon>
        <taxon>Bacilli</taxon>
        <taxon>Bacillales</taxon>
        <taxon>Bacillaceae</taxon>
        <taxon>Bacillus</taxon>
        <taxon>Bacillus cereus group</taxon>
    </lineage>
</organism>
<evidence type="ECO:0000256" key="1">
    <source>
        <dbReference type="ARBA" id="ARBA00022729"/>
    </source>
</evidence>
<dbReference type="InterPro" id="IPR031343">
    <property type="entry name" value="DUF5105"/>
</dbReference>
<dbReference type="Pfam" id="PF17118">
    <property type="entry name" value="DUF5105"/>
    <property type="match status" value="1"/>
</dbReference>
<dbReference type="InterPro" id="IPR029051">
    <property type="entry name" value="DUF4352"/>
</dbReference>
<proteinExistence type="predicted"/>
<accession>A0A9X6ZE98</accession>
<gene>
    <name evidence="4" type="ORF">CN357_21020</name>
</gene>
<protein>
    <submittedName>
        <fullName evidence="4">DUF5105 domain-containing protein</fullName>
    </submittedName>
</protein>
<evidence type="ECO:0000259" key="2">
    <source>
        <dbReference type="Pfam" id="PF11611"/>
    </source>
</evidence>
<dbReference type="EMBL" id="NTSO01000014">
    <property type="protein sequence ID" value="PFF46333.1"/>
    <property type="molecule type" value="Genomic_DNA"/>
</dbReference>
<sequence length="368" mass="42267">MFLNKGMEGFQVKLRKIFMICFLFIFTLTIVTGCSSSQSSTTVKNGKASSSSKNVEIEVENAEYVLPLSGSIGGINKDKVLKFKVSLKNKGDEMLEISPYLFTLYQGDEKMKKYDKADSDKLRLIELEPGKKTSGILYYEVNKASSYELVYSNEETKKRDDETEKVSFKIDTQEIEKNTKDLNKPAEALKTYINAIYYDKDIDKINELSGEDGKQFTQNIHQEFKKDAMSSTHNGISDQEFESYYKKLKSVLQEKVTFTVKSVGSSPEEDKVEVELKVKPLLLSELQPKLHKENERLLKENPGIEQPKLFSQSFGYFISILPEAKVSDKEKVIKVEMERYGKEQWRFSKDKVNDSEDVMEIMGEFLKQ</sequence>
<evidence type="ECO:0000313" key="5">
    <source>
        <dbReference type="Proteomes" id="UP000220210"/>
    </source>
</evidence>
<feature type="domain" description="DUF5105" evidence="3">
    <location>
        <begin position="175"/>
        <end position="354"/>
    </location>
</feature>
<dbReference type="Proteomes" id="UP000220210">
    <property type="component" value="Unassembled WGS sequence"/>
</dbReference>
<dbReference type="Gene3D" id="2.60.40.1240">
    <property type="match status" value="1"/>
</dbReference>
<name>A0A9X6ZE98_BACCE</name>
<dbReference type="Pfam" id="PF11611">
    <property type="entry name" value="DUF4352"/>
    <property type="match status" value="1"/>
</dbReference>
<dbReference type="PROSITE" id="PS51257">
    <property type="entry name" value="PROKAR_LIPOPROTEIN"/>
    <property type="match status" value="1"/>
</dbReference>
<reference evidence="4 5" key="1">
    <citation type="submission" date="2017-09" db="EMBL/GenBank/DDBJ databases">
        <title>Large-scale bioinformatics analysis of Bacillus genomes uncovers conserved roles of natural products in bacterial physiology.</title>
        <authorList>
            <consortium name="Agbiome Team Llc"/>
            <person name="Bleich R.M."/>
            <person name="Kirk G.J."/>
            <person name="Santa Maria K.C."/>
            <person name="Allen S.E."/>
            <person name="Farag S."/>
            <person name="Shank E.A."/>
            <person name="Bowers A."/>
        </authorList>
    </citation>
    <scope>NUCLEOTIDE SEQUENCE [LARGE SCALE GENOMIC DNA]</scope>
    <source>
        <strain evidence="4 5">AFS020204</strain>
    </source>
</reference>
<evidence type="ECO:0000259" key="3">
    <source>
        <dbReference type="Pfam" id="PF17118"/>
    </source>
</evidence>
<feature type="domain" description="DUF4352" evidence="2">
    <location>
        <begin position="42"/>
        <end position="155"/>
    </location>
</feature>
<dbReference type="InterPro" id="IPR029050">
    <property type="entry name" value="Immunoprotect_excell_Ig-like"/>
</dbReference>
<evidence type="ECO:0000313" key="4">
    <source>
        <dbReference type="EMBL" id="PFF46333.1"/>
    </source>
</evidence>
<keyword evidence="1" id="KW-0732">Signal</keyword>
<comment type="caution">
    <text evidence="4">The sequence shown here is derived from an EMBL/GenBank/DDBJ whole genome shotgun (WGS) entry which is preliminary data.</text>
</comment>
<dbReference type="AlphaFoldDB" id="A0A9X6ZE98"/>